<dbReference type="InterPro" id="IPR020904">
    <property type="entry name" value="Sc_DH/Rdtase_CS"/>
</dbReference>
<evidence type="ECO:0000256" key="2">
    <source>
        <dbReference type="ARBA" id="ARBA00023002"/>
    </source>
</evidence>
<dbReference type="Gene3D" id="3.40.50.720">
    <property type="entry name" value="NAD(P)-binding Rossmann-like Domain"/>
    <property type="match status" value="1"/>
</dbReference>
<proteinExistence type="inferred from homology"/>
<evidence type="ECO:0000256" key="1">
    <source>
        <dbReference type="ARBA" id="ARBA00006484"/>
    </source>
</evidence>
<keyword evidence="6" id="KW-1185">Reference proteome</keyword>
<dbReference type="InterPro" id="IPR036291">
    <property type="entry name" value="NAD(P)-bd_dom_sf"/>
</dbReference>
<reference evidence="5 6" key="1">
    <citation type="submission" date="2020-11" db="EMBL/GenBank/DDBJ databases">
        <title>Arthrobacter antarcticus sp. nov., isolated from Antarctic Soil.</title>
        <authorList>
            <person name="Li J."/>
        </authorList>
    </citation>
    <scope>NUCLEOTIDE SEQUENCE [LARGE SCALE GENOMIC DNA]</scope>
    <source>
        <strain evidence="5 6">Z1-20</strain>
    </source>
</reference>
<dbReference type="InterPro" id="IPR002347">
    <property type="entry name" value="SDR_fam"/>
</dbReference>
<feature type="domain" description="Ketoreductase" evidence="4">
    <location>
        <begin position="7"/>
        <end position="182"/>
    </location>
</feature>
<dbReference type="AlphaFoldDB" id="A0A931CG83"/>
<dbReference type="PANTHER" id="PTHR43669:SF3">
    <property type="entry name" value="ALCOHOL DEHYDROGENASE, PUTATIVE (AFU_ORTHOLOGUE AFUA_3G03445)-RELATED"/>
    <property type="match status" value="1"/>
</dbReference>
<dbReference type="PRINTS" id="PR00081">
    <property type="entry name" value="GDHRDH"/>
</dbReference>
<dbReference type="SUPFAM" id="SSF51735">
    <property type="entry name" value="NAD(P)-binding Rossmann-fold domains"/>
    <property type="match status" value="1"/>
</dbReference>
<dbReference type="EMBL" id="JADNYM010000001">
    <property type="protein sequence ID" value="MBG0738007.1"/>
    <property type="molecule type" value="Genomic_DNA"/>
</dbReference>
<evidence type="ECO:0000256" key="3">
    <source>
        <dbReference type="RuleBase" id="RU000363"/>
    </source>
</evidence>
<name>A0A931CG83_9MICC</name>
<organism evidence="5 6">
    <name type="scientific">Arthrobacter terrae</name>
    <dbReference type="NCBI Taxonomy" id="2935737"/>
    <lineage>
        <taxon>Bacteria</taxon>
        <taxon>Bacillati</taxon>
        <taxon>Actinomycetota</taxon>
        <taxon>Actinomycetes</taxon>
        <taxon>Micrococcales</taxon>
        <taxon>Micrococcaceae</taxon>
        <taxon>Arthrobacter</taxon>
    </lineage>
</organism>
<protein>
    <submittedName>
        <fullName evidence="5">SDR family NAD(P)-dependent oxidoreductase</fullName>
    </submittedName>
</protein>
<dbReference type="PROSITE" id="PS00061">
    <property type="entry name" value="ADH_SHORT"/>
    <property type="match status" value="1"/>
</dbReference>
<gene>
    <name evidence="5" type="ORF">IV500_00960</name>
</gene>
<evidence type="ECO:0000259" key="4">
    <source>
        <dbReference type="SMART" id="SM00822"/>
    </source>
</evidence>
<comment type="caution">
    <text evidence="5">The sequence shown here is derived from an EMBL/GenBank/DDBJ whole genome shotgun (WGS) entry which is preliminary data.</text>
</comment>
<dbReference type="PRINTS" id="PR00080">
    <property type="entry name" value="SDRFAMILY"/>
</dbReference>
<dbReference type="GO" id="GO:0016491">
    <property type="term" value="F:oxidoreductase activity"/>
    <property type="evidence" value="ECO:0007669"/>
    <property type="project" value="UniProtKB-KW"/>
</dbReference>
<comment type="similarity">
    <text evidence="1 3">Belongs to the short-chain dehydrogenases/reductases (SDR) family.</text>
</comment>
<dbReference type="PANTHER" id="PTHR43669">
    <property type="entry name" value="5-KETO-D-GLUCONATE 5-REDUCTASE"/>
    <property type="match status" value="1"/>
</dbReference>
<dbReference type="Proteomes" id="UP000655366">
    <property type="component" value="Unassembled WGS sequence"/>
</dbReference>
<dbReference type="InterPro" id="IPR057326">
    <property type="entry name" value="KR_dom"/>
</dbReference>
<accession>A0A931CG83</accession>
<dbReference type="SMART" id="SM00822">
    <property type="entry name" value="PKS_KR"/>
    <property type="match status" value="1"/>
</dbReference>
<evidence type="ECO:0000313" key="5">
    <source>
        <dbReference type="EMBL" id="MBG0738007.1"/>
    </source>
</evidence>
<dbReference type="CDD" id="cd05233">
    <property type="entry name" value="SDR_c"/>
    <property type="match status" value="1"/>
</dbReference>
<evidence type="ECO:0000313" key="6">
    <source>
        <dbReference type="Proteomes" id="UP000655366"/>
    </source>
</evidence>
<keyword evidence="2" id="KW-0560">Oxidoreductase</keyword>
<dbReference type="RefSeq" id="WP_196394943.1">
    <property type="nucleotide sequence ID" value="NZ_JADNYM010000001.1"/>
</dbReference>
<dbReference type="Pfam" id="PF00106">
    <property type="entry name" value="adh_short"/>
    <property type="match status" value="1"/>
</dbReference>
<sequence>MTQLRDAHLLVVGATGGLGSAICRRLVDEGSRLTLAGRSETKLAALASELGEAVVATISADLSNPAGPVAVAAAAAEDGGIDGVIYAAGVVAFGPLGELDDDTFDELLLLNFVAPVRLLRSLLPQLKPGAVVVHLSAVVAEKPMKGMAAYSASKSALTGFSAAMGAELRRQKIRVLDVRPPHTQTGLHTRPISGVPPQLGRGLDADIVAGRIVEAIAADEADLPASAFA</sequence>